<gene>
    <name evidence="8" type="ORF">GTH32_17930</name>
</gene>
<evidence type="ECO:0000256" key="3">
    <source>
        <dbReference type="ARBA" id="ARBA00023237"/>
    </source>
</evidence>
<dbReference type="Gene3D" id="2.170.130.10">
    <property type="entry name" value="TonB-dependent receptor, plug domain"/>
    <property type="match status" value="1"/>
</dbReference>
<evidence type="ECO:0000259" key="7">
    <source>
        <dbReference type="Pfam" id="PF07715"/>
    </source>
</evidence>
<dbReference type="InterPro" id="IPR037066">
    <property type="entry name" value="Plug_dom_sf"/>
</dbReference>
<dbReference type="SUPFAM" id="SSF56935">
    <property type="entry name" value="Porins"/>
    <property type="match status" value="1"/>
</dbReference>
<dbReference type="RefSeq" id="WP_163088361.1">
    <property type="nucleotide sequence ID" value="NZ_JAAAWN010000036.1"/>
</dbReference>
<comment type="caution">
    <text evidence="8">The sequence shown here is derived from an EMBL/GenBank/DDBJ whole genome shotgun (WGS) entry which is preliminary data.</text>
</comment>
<keyword evidence="5" id="KW-0732">Signal</keyword>
<dbReference type="InterPro" id="IPR012910">
    <property type="entry name" value="Plug_dom"/>
</dbReference>
<keyword evidence="3" id="KW-0998">Cell outer membrane</keyword>
<evidence type="ECO:0000259" key="6">
    <source>
        <dbReference type="Pfam" id="PF00593"/>
    </source>
</evidence>
<dbReference type="PANTHER" id="PTHR40980:SF5">
    <property type="entry name" value="TONB-DEPENDENT RECEPTOR"/>
    <property type="match status" value="1"/>
</dbReference>
<dbReference type="Pfam" id="PF00593">
    <property type="entry name" value="TonB_dep_Rec_b-barrel"/>
    <property type="match status" value="1"/>
</dbReference>
<comment type="similarity">
    <text evidence="4">Belongs to the TonB-dependent receptor family.</text>
</comment>
<keyword evidence="9" id="KW-1185">Reference proteome</keyword>
<evidence type="ECO:0000256" key="2">
    <source>
        <dbReference type="ARBA" id="ARBA00023136"/>
    </source>
</evidence>
<keyword evidence="4" id="KW-0798">TonB box</keyword>
<keyword evidence="2 4" id="KW-0472">Membrane</keyword>
<evidence type="ECO:0000256" key="4">
    <source>
        <dbReference type="RuleBase" id="RU003357"/>
    </source>
</evidence>
<sequence>MNRPANRFLLKPISLAVVAGLMAPVSTAFAQSNEDEVIEEVVATGTRLKGTATAVMEERKNQAFVADILGAESISRTGDSDAASALRRVTGLTLVDGKFIYVRGLGERYSSTQLNGAVVPSPDPTRNVIPLDLFPSDIIESLSVQKSYSPSMPASFGGGNVDIRLKSIPSEMVFNLSGNVGYNTENSGDVLDYAGGGRDWFGEDDGTRAAPAAIQEMWNSKQFLDDLDPQVALDLFKDVYKDYDPELTSADPDMGLNMTVGNSFDYDDDWRFGFLLTAGYDAQTRASEEYELQDPDRVGDNTILVRFFDDIRGTERTVQWSSMLTLGIDYNRNHRVDYTIVALNDTRDEIREMYGNTENLNQAEGLRIRDIDVEYEERTMYTNQFKGMHTFPELNFLGLDWTYSEGRSIRNAPGNFNTRFVLEDVNDDGVFDTDSEIVLLDAQTAGRYEFQQLHDRLENFRYNFTIPYTMGKWETELKVGANYVTKTRSAENRRFDINTLAVEDSSVLVGNAYSDIFNDDVLETLELNSRAILRDTTIAGDDYVAGQKVDAYYMEADFFYDNKWRFTGGVRWEDFRQVVAPLDPRTNQFDLNDEADRAQLAFQEDDFYPALAVTYFLESDMQLRASIGQTVVRPDLREVSSATYIDPLTNFPIAGTPGLDTTDIINYDLRWEWYREAGNNLSVGLFYKDMEAPIESVQSPAQDGPPLIRIANAESGEVYGLELEFLQGLEVVGNGIWDNLFLSGNVTVSDSEIVLDRQNIVDQTGVSAAITNTTRRMTGHSQYVVNMQLGFDSDNGEHSASVVYNVFGDRILIPGIDGFDDSYEKPFHSFDVVYKYYPDFNTTITFKVQNLLNQDKEIEFEETLLRSETRGTTLGLTYKYDF</sequence>
<dbReference type="Gene3D" id="2.40.170.20">
    <property type="entry name" value="TonB-dependent receptor, beta-barrel domain"/>
    <property type="match status" value="1"/>
</dbReference>
<comment type="subcellular location">
    <subcellularLocation>
        <location evidence="1 4">Cell outer membrane</location>
    </subcellularLocation>
</comment>
<evidence type="ECO:0000256" key="5">
    <source>
        <dbReference type="SAM" id="SignalP"/>
    </source>
</evidence>
<dbReference type="GO" id="GO:0009279">
    <property type="term" value="C:cell outer membrane"/>
    <property type="evidence" value="ECO:0007669"/>
    <property type="project" value="UniProtKB-SubCell"/>
</dbReference>
<protein>
    <submittedName>
        <fullName evidence="8">TonB-dependent receptor</fullName>
    </submittedName>
</protein>
<feature type="signal peptide" evidence="5">
    <location>
        <begin position="1"/>
        <end position="30"/>
    </location>
</feature>
<evidence type="ECO:0000313" key="9">
    <source>
        <dbReference type="Proteomes" id="UP000470213"/>
    </source>
</evidence>
<dbReference type="InterPro" id="IPR000531">
    <property type="entry name" value="Beta-barrel_TonB"/>
</dbReference>
<feature type="chain" id="PRO_5031463282" evidence="5">
    <location>
        <begin position="31"/>
        <end position="882"/>
    </location>
</feature>
<evidence type="ECO:0000313" key="8">
    <source>
        <dbReference type="EMBL" id="NDV93051.1"/>
    </source>
</evidence>
<keyword evidence="8" id="KW-0675">Receptor</keyword>
<dbReference type="Proteomes" id="UP000470213">
    <property type="component" value="Unassembled WGS sequence"/>
</dbReference>
<dbReference type="Pfam" id="PF07715">
    <property type="entry name" value="Plug"/>
    <property type="match status" value="1"/>
</dbReference>
<dbReference type="InterPro" id="IPR036942">
    <property type="entry name" value="Beta-barrel_TonB_sf"/>
</dbReference>
<dbReference type="EMBL" id="JAAAWN010000036">
    <property type="protein sequence ID" value="NDV93051.1"/>
    <property type="molecule type" value="Genomic_DNA"/>
</dbReference>
<evidence type="ECO:0000256" key="1">
    <source>
        <dbReference type="ARBA" id="ARBA00004442"/>
    </source>
</evidence>
<feature type="domain" description="TonB-dependent receptor plug" evidence="7">
    <location>
        <begin position="63"/>
        <end position="152"/>
    </location>
</feature>
<name>A0A7X5LPB8_9ALTE</name>
<dbReference type="AlphaFoldDB" id="A0A7X5LPB8"/>
<feature type="domain" description="TonB-dependent receptor-like beta-barrel" evidence="6">
    <location>
        <begin position="435"/>
        <end position="851"/>
    </location>
</feature>
<dbReference type="PANTHER" id="PTHR40980">
    <property type="entry name" value="PLUG DOMAIN-CONTAINING PROTEIN"/>
    <property type="match status" value="1"/>
</dbReference>
<organism evidence="8 9">
    <name type="scientific">Alteromonas profundi</name>
    <dbReference type="NCBI Taxonomy" id="2696062"/>
    <lineage>
        <taxon>Bacteria</taxon>
        <taxon>Pseudomonadati</taxon>
        <taxon>Pseudomonadota</taxon>
        <taxon>Gammaproteobacteria</taxon>
        <taxon>Alteromonadales</taxon>
        <taxon>Alteromonadaceae</taxon>
        <taxon>Alteromonas/Salinimonas group</taxon>
        <taxon>Alteromonas</taxon>
    </lineage>
</organism>
<accession>A0A7X5LPB8</accession>
<proteinExistence type="inferred from homology"/>
<reference evidence="8 9" key="1">
    <citation type="submission" date="2020-01" db="EMBL/GenBank/DDBJ databases">
        <authorList>
            <person name="Chen J."/>
            <person name="Zhu S."/>
            <person name="Yang J."/>
        </authorList>
    </citation>
    <scope>NUCLEOTIDE SEQUENCE [LARGE SCALE GENOMIC DNA]</scope>
    <source>
        <strain evidence="8 9">345S023</strain>
    </source>
</reference>